<proteinExistence type="predicted"/>
<comment type="caution">
    <text evidence="3">The sequence shown here is derived from an EMBL/GenBank/DDBJ whole genome shotgun (WGS) entry which is preliminary data.</text>
</comment>
<gene>
    <name evidence="3" type="ORF">DQ226_05860</name>
</gene>
<dbReference type="PANTHER" id="PTHR43794:SF11">
    <property type="entry name" value="AMIDOHYDROLASE-RELATED DOMAIN-CONTAINING PROTEIN"/>
    <property type="match status" value="1"/>
</dbReference>
<sequence>MITFTDALVLPVSADPAAPAWFHGWVHVDDSGLIAGLGPGDPPPGLPGEVHDLGGAILAPGFVSAHSHLFTAGMRGTAPDDTLYGWVSTMGEMMVGAEAEDLYWFTLAGCLDFLRNGVTSAYNFTQSRVVAVFDHATSTLVAERVHDVDFLTRQIDAQADSGLRCVTSTRLDDEQLPEAECFDAFAHVTEHRLRTVPRELDLGGSVFGSVQWSSSPVTAERERHAMATHGVGNQAHFVETAEHLEVQRAKFDWYDRAGVLGPDFAFGHFVHPTDHMVRRVAETDSAVIWQATSNGRLGSGIADITRYRDAGIRVGMGLDDQSCTDVSDPFQNMRIGLYTQRAVHSDAAVLAAREVLRMHTLGAAEALGLSGRVGSVEVGKHADLVVVDPTSPATGPIWDPVATYVLACSLRNLTHVYVGGRLVAEGARSLHPLADEADAQLTERMVRSARTRGFIPAFDRSASTTSTVTPLIGVPS</sequence>
<dbReference type="PANTHER" id="PTHR43794">
    <property type="entry name" value="AMINOHYDROLASE SSNA-RELATED"/>
    <property type="match status" value="1"/>
</dbReference>
<dbReference type="InterPro" id="IPR032466">
    <property type="entry name" value="Metal_Hydrolase"/>
</dbReference>
<evidence type="ECO:0000256" key="1">
    <source>
        <dbReference type="ARBA" id="ARBA00022801"/>
    </source>
</evidence>
<dbReference type="InterPro" id="IPR006680">
    <property type="entry name" value="Amidohydro-rel"/>
</dbReference>
<feature type="domain" description="Amidohydrolase-related" evidence="2">
    <location>
        <begin position="57"/>
        <end position="423"/>
    </location>
</feature>
<protein>
    <submittedName>
        <fullName evidence="3">Cytosine deaminase</fullName>
    </submittedName>
</protein>
<dbReference type="SUPFAM" id="SSF51338">
    <property type="entry name" value="Composite domain of metallo-dependent hydrolases"/>
    <property type="match status" value="1"/>
</dbReference>
<dbReference type="Proteomes" id="UP000252187">
    <property type="component" value="Unassembled WGS sequence"/>
</dbReference>
<evidence type="ECO:0000313" key="4">
    <source>
        <dbReference type="Proteomes" id="UP000252187"/>
    </source>
</evidence>
<organism evidence="3 4">
    <name type="scientific">Dietzia maris</name>
    <dbReference type="NCBI Taxonomy" id="37915"/>
    <lineage>
        <taxon>Bacteria</taxon>
        <taxon>Bacillati</taxon>
        <taxon>Actinomycetota</taxon>
        <taxon>Actinomycetes</taxon>
        <taxon>Mycobacteriales</taxon>
        <taxon>Dietziaceae</taxon>
        <taxon>Dietzia</taxon>
    </lineage>
</organism>
<dbReference type="Pfam" id="PF01979">
    <property type="entry name" value="Amidohydro_1"/>
    <property type="match status" value="1"/>
</dbReference>
<dbReference type="Gene3D" id="3.20.20.140">
    <property type="entry name" value="Metal-dependent hydrolases"/>
    <property type="match status" value="1"/>
</dbReference>
<dbReference type="InterPro" id="IPR050287">
    <property type="entry name" value="MTA/SAH_deaminase"/>
</dbReference>
<name>A0A365PBL5_9ACTN</name>
<evidence type="ECO:0000313" key="3">
    <source>
        <dbReference type="EMBL" id="RBA37871.1"/>
    </source>
</evidence>
<reference evidence="3 4" key="1">
    <citation type="submission" date="2018-06" db="EMBL/GenBank/DDBJ databases">
        <title>Whole genome sequencing of four bacterial strains from South Shetland trench revealing bio-synthetic gene clusters.</title>
        <authorList>
            <person name="Abdel-Mageed W.M."/>
            <person name="Lehri B."/>
            <person name="Jarmusch S.A."/>
            <person name="Miranda K."/>
            <person name="Goodfellow M."/>
            <person name="Jaspars M."/>
            <person name="Karlyshev A.V."/>
        </authorList>
    </citation>
    <scope>NUCLEOTIDE SEQUENCE [LARGE SCALE GENOMIC DNA]</scope>
    <source>
        <strain evidence="3 4">SST1</strain>
    </source>
</reference>
<dbReference type="GO" id="GO:0016810">
    <property type="term" value="F:hydrolase activity, acting on carbon-nitrogen (but not peptide) bonds"/>
    <property type="evidence" value="ECO:0007669"/>
    <property type="project" value="InterPro"/>
</dbReference>
<keyword evidence="1" id="KW-0378">Hydrolase</keyword>
<dbReference type="SUPFAM" id="SSF51556">
    <property type="entry name" value="Metallo-dependent hydrolases"/>
    <property type="match status" value="1"/>
</dbReference>
<accession>A0A365PBL5</accession>
<dbReference type="InterPro" id="IPR011059">
    <property type="entry name" value="Metal-dep_hydrolase_composite"/>
</dbReference>
<dbReference type="EMBL" id="QNTT01000011">
    <property type="protein sequence ID" value="RBA37871.1"/>
    <property type="molecule type" value="Genomic_DNA"/>
</dbReference>
<dbReference type="AlphaFoldDB" id="A0A365PBL5"/>
<dbReference type="Gene3D" id="2.30.40.10">
    <property type="entry name" value="Urease, subunit C, domain 1"/>
    <property type="match status" value="1"/>
</dbReference>
<evidence type="ECO:0000259" key="2">
    <source>
        <dbReference type="Pfam" id="PF01979"/>
    </source>
</evidence>